<dbReference type="HOGENOM" id="CLU_036879_0_0_5"/>
<dbReference type="STRING" id="69279.BG36_16525"/>
<evidence type="ECO:0000256" key="6">
    <source>
        <dbReference type="ARBA" id="ARBA00023136"/>
    </source>
</evidence>
<evidence type="ECO:0000313" key="10">
    <source>
        <dbReference type="EMBL" id="TDR31906.1"/>
    </source>
</evidence>
<dbReference type="InterPro" id="IPR035906">
    <property type="entry name" value="MetI-like_sf"/>
</dbReference>
<feature type="domain" description="ABC transmembrane type-1" evidence="8">
    <location>
        <begin position="97"/>
        <end position="322"/>
    </location>
</feature>
<dbReference type="EMBL" id="SNZF01000030">
    <property type="protein sequence ID" value="TDR31906.1"/>
    <property type="molecule type" value="Genomic_DNA"/>
</dbReference>
<keyword evidence="5 7" id="KW-1133">Transmembrane helix</keyword>
<evidence type="ECO:0000313" key="12">
    <source>
        <dbReference type="Proteomes" id="UP000294958"/>
    </source>
</evidence>
<keyword evidence="3" id="KW-1003">Cell membrane</keyword>
<keyword evidence="2 7" id="KW-0813">Transport</keyword>
<evidence type="ECO:0000256" key="2">
    <source>
        <dbReference type="ARBA" id="ARBA00022448"/>
    </source>
</evidence>
<evidence type="ECO:0000256" key="7">
    <source>
        <dbReference type="RuleBase" id="RU363032"/>
    </source>
</evidence>
<evidence type="ECO:0000259" key="8">
    <source>
        <dbReference type="PROSITE" id="PS50928"/>
    </source>
</evidence>
<evidence type="ECO:0000256" key="4">
    <source>
        <dbReference type="ARBA" id="ARBA00022692"/>
    </source>
</evidence>
<feature type="transmembrane region" description="Helical" evidence="7">
    <location>
        <begin position="257"/>
        <end position="283"/>
    </location>
</feature>
<dbReference type="PANTHER" id="PTHR43163">
    <property type="entry name" value="DIPEPTIDE TRANSPORT SYSTEM PERMEASE PROTEIN DPPB-RELATED"/>
    <property type="match status" value="1"/>
</dbReference>
<feature type="transmembrane region" description="Helical" evidence="7">
    <location>
        <begin position="103"/>
        <end position="124"/>
    </location>
</feature>
<dbReference type="EMBL" id="JENY01000036">
    <property type="protein sequence ID" value="EXL01903.1"/>
    <property type="molecule type" value="Genomic_DNA"/>
</dbReference>
<dbReference type="InterPro" id="IPR045621">
    <property type="entry name" value="BPD_transp_1_N"/>
</dbReference>
<dbReference type="PANTHER" id="PTHR43163:SF6">
    <property type="entry name" value="DIPEPTIDE TRANSPORT SYSTEM PERMEASE PROTEIN DPPB-RELATED"/>
    <property type="match status" value="1"/>
</dbReference>
<dbReference type="SUPFAM" id="SSF161098">
    <property type="entry name" value="MetI-like"/>
    <property type="match status" value="1"/>
</dbReference>
<comment type="subcellular location">
    <subcellularLocation>
        <location evidence="1 7">Cell membrane</location>
        <topology evidence="1 7">Multi-pass membrane protein</topology>
    </subcellularLocation>
</comment>
<evidence type="ECO:0000313" key="9">
    <source>
        <dbReference type="EMBL" id="EXL01903.1"/>
    </source>
</evidence>
<evidence type="ECO:0000313" key="11">
    <source>
        <dbReference type="Proteomes" id="UP000019849"/>
    </source>
</evidence>
<accession>A0A011U7W7</accession>
<dbReference type="OrthoDB" id="9805855at2"/>
<dbReference type="PROSITE" id="PS50928">
    <property type="entry name" value="ABC_TM1"/>
    <property type="match status" value="1"/>
</dbReference>
<reference evidence="10 12" key="2">
    <citation type="submission" date="2019-03" db="EMBL/GenBank/DDBJ databases">
        <title>Genomic Encyclopedia of Type Strains, Phase IV (KMG-IV): sequencing the most valuable type-strain genomes for metagenomic binning, comparative biology and taxonomic classification.</title>
        <authorList>
            <person name="Goeker M."/>
        </authorList>
    </citation>
    <scope>NUCLEOTIDE SEQUENCE [LARGE SCALE GENOMIC DNA]</scope>
    <source>
        <strain evidence="10 12">DSM 11603</strain>
    </source>
</reference>
<dbReference type="CDD" id="cd06261">
    <property type="entry name" value="TM_PBP2"/>
    <property type="match status" value="1"/>
</dbReference>
<evidence type="ECO:0000256" key="3">
    <source>
        <dbReference type="ARBA" id="ARBA00022475"/>
    </source>
</evidence>
<dbReference type="Proteomes" id="UP000019849">
    <property type="component" value="Unassembled WGS sequence"/>
</dbReference>
<dbReference type="GO" id="GO:0005886">
    <property type="term" value="C:plasma membrane"/>
    <property type="evidence" value="ECO:0007669"/>
    <property type="project" value="UniProtKB-SubCell"/>
</dbReference>
<sequence length="335" mass="36772">MNPAKFFQRLLQLAPVLLGVSFIAFMMLAMTPGDPVALIIGEHAATPEQIETLRRDLGLNQPLLQRFASFLADAVTGNFGTSFYHRRPVAEVIGERLPATIELSLVALIVALVTSIPLGVLAAIRKNTIFDRIATLFSLVGVSMPGFWLGILLIMIFAVNLQLFPVAGRIGFSHEVDPITGFMLIDTLLHRNFAAFGETLRYIALPAVTLGLPMAAILMRVTRTSMLEVLQQDYVTFANAKGLKPRRIFFRHALKNALIPTVSVAAIETGSLLGGNMIVETIFGWPGLGRLVVESIFVRNYPLVQAAVLLYAVTYVLLNFIADILYTLLNPRVKL</sequence>
<evidence type="ECO:0000256" key="5">
    <source>
        <dbReference type="ARBA" id="ARBA00022989"/>
    </source>
</evidence>
<comment type="caution">
    <text evidence="9">The sequence shown here is derived from an EMBL/GenBank/DDBJ whole genome shotgun (WGS) entry which is preliminary data.</text>
</comment>
<dbReference type="PATRIC" id="fig|69279.3.peg.4366"/>
<dbReference type="AlphaFoldDB" id="A0A011U7W7"/>
<gene>
    <name evidence="9" type="ORF">BG36_16525</name>
    <name evidence="10" type="ORF">DES43_13018</name>
</gene>
<proteinExistence type="inferred from homology"/>
<reference evidence="9 11" key="1">
    <citation type="submission" date="2014-02" db="EMBL/GenBank/DDBJ databases">
        <title>Aquamicrobium defluvii Genome sequencing.</title>
        <authorList>
            <person name="Wang X."/>
        </authorList>
    </citation>
    <scope>NUCLEOTIDE SEQUENCE [LARGE SCALE GENOMIC DNA]</scope>
    <source>
        <strain evidence="9 11">W13Z1</strain>
    </source>
</reference>
<keyword evidence="12" id="KW-1185">Reference proteome</keyword>
<dbReference type="eggNOG" id="COG0601">
    <property type="taxonomic scope" value="Bacteria"/>
</dbReference>
<keyword evidence="4 7" id="KW-0812">Transmembrane</keyword>
<feature type="transmembrane region" description="Helical" evidence="7">
    <location>
        <begin position="303"/>
        <end position="329"/>
    </location>
</feature>
<feature type="transmembrane region" description="Helical" evidence="7">
    <location>
        <begin position="136"/>
        <end position="159"/>
    </location>
</feature>
<comment type="similarity">
    <text evidence="7">Belongs to the binding-protein-dependent transport system permease family.</text>
</comment>
<name>A0A011U7W7_9HYPH</name>
<protein>
    <submittedName>
        <fullName evidence="9">Peptide ABC transporter permease</fullName>
    </submittedName>
    <submittedName>
        <fullName evidence="10">Peptide/nickel transport system permease protein</fullName>
    </submittedName>
</protein>
<feature type="transmembrane region" description="Helical" evidence="7">
    <location>
        <begin position="199"/>
        <end position="218"/>
    </location>
</feature>
<dbReference type="Pfam" id="PF00528">
    <property type="entry name" value="BPD_transp_1"/>
    <property type="match status" value="1"/>
</dbReference>
<keyword evidence="6 7" id="KW-0472">Membrane</keyword>
<dbReference type="RefSeq" id="WP_035032158.1">
    <property type="nucleotide sequence ID" value="NZ_KK073908.1"/>
</dbReference>
<feature type="transmembrane region" description="Helical" evidence="7">
    <location>
        <begin position="12"/>
        <end position="30"/>
    </location>
</feature>
<dbReference type="Gene3D" id="1.10.3720.10">
    <property type="entry name" value="MetI-like"/>
    <property type="match status" value="1"/>
</dbReference>
<dbReference type="GO" id="GO:0055085">
    <property type="term" value="P:transmembrane transport"/>
    <property type="evidence" value="ECO:0007669"/>
    <property type="project" value="InterPro"/>
</dbReference>
<evidence type="ECO:0000256" key="1">
    <source>
        <dbReference type="ARBA" id="ARBA00004651"/>
    </source>
</evidence>
<dbReference type="Proteomes" id="UP000294958">
    <property type="component" value="Unassembled WGS sequence"/>
</dbReference>
<dbReference type="InterPro" id="IPR000515">
    <property type="entry name" value="MetI-like"/>
</dbReference>
<organism evidence="9 11">
    <name type="scientific">Aquamicrobium defluvii</name>
    <dbReference type="NCBI Taxonomy" id="69279"/>
    <lineage>
        <taxon>Bacteria</taxon>
        <taxon>Pseudomonadati</taxon>
        <taxon>Pseudomonadota</taxon>
        <taxon>Alphaproteobacteria</taxon>
        <taxon>Hyphomicrobiales</taxon>
        <taxon>Phyllobacteriaceae</taxon>
        <taxon>Aquamicrobium</taxon>
    </lineage>
</organism>
<dbReference type="Pfam" id="PF19300">
    <property type="entry name" value="BPD_transp_1_N"/>
    <property type="match status" value="1"/>
</dbReference>